<reference evidence="27" key="2">
    <citation type="submission" date="2025-08" db="UniProtKB">
        <authorList>
            <consortium name="Ensembl"/>
        </authorList>
    </citation>
    <scope>IDENTIFICATION</scope>
</reference>
<comment type="subcellular location">
    <subcellularLocation>
        <location evidence="2">Chromosome</location>
    </subcellularLocation>
    <subcellularLocation>
        <location evidence="1">Nucleus</location>
    </subcellularLocation>
</comment>
<dbReference type="GO" id="GO:0005634">
    <property type="term" value="C:nucleus"/>
    <property type="evidence" value="ECO:0007669"/>
    <property type="project" value="UniProtKB-SubCell"/>
</dbReference>
<evidence type="ECO:0000256" key="11">
    <source>
        <dbReference type="ARBA" id="ARBA00022763"/>
    </source>
</evidence>
<sequence>WKRDQDTSPDRRGSSAEGPADSSYRTHEKQVCGPGGLGATPRKTVQRWGMEKVSHFLLDQGFLEFNKKFRENKIIRLELLYLTDTHLEKLRVTSVGRRIGVMTNFTRSKKMHPVDGMKVLNDPIHGHITLHPLLIAIMDTPQFQRLRDIKQLGGAYYVFPGASHNRFEHSIGVAYLAGCLARNLQEKQPELQIDDRDVLCVQIAGLCHDLGHGPFSHLFDRMFIPQARPGRNWKHETASVQMFEHLITSNGLKTSLEENGLILPEDIIFIKEQIIGPIPESGTQSPSNGNQPTWSYKGRPKEKGFLYEIVANETNGIDVDKWDYFARDCHHLGLQNNFDHKRFLQFARVVQLKDGCTTIGSRGKEAGNLYDLFHTRNCLHRRADQHTVVNVIEIMIKEAFLKADQHIVIEGTEGKKFTISTAIDDMEAYTKLTDCIFYQILHSSSQKLAEARKILENIIRRKLYKCVGQTHVKPENQFLPDEFTKLPAEVAAVVLSSPPDVTLNAEDFVVDVIQMDYGMKDQNPINKVYFYSKQSPNIPHNIEGHDVSHLLPKNFAEQLIRTYCKKTDEQSLKAAEQYFTQWCKDKCFPDPVTIDTVRLELTLQSEQEDYKDSVGTERTGSEVKSQLFKD</sequence>
<dbReference type="PROSITE" id="PS50105">
    <property type="entry name" value="SAM_DOMAIN"/>
    <property type="match status" value="1"/>
</dbReference>
<proteinExistence type="inferred from homology"/>
<evidence type="ECO:0000313" key="27">
    <source>
        <dbReference type="Ensembl" id="ENSLACP00000010441.1"/>
    </source>
</evidence>
<evidence type="ECO:0000256" key="20">
    <source>
        <dbReference type="ARBA" id="ARBA00047812"/>
    </source>
</evidence>
<comment type="catalytic activity">
    <reaction evidence="22">
        <text>dGTP + H2O = 2'-deoxyguanosine + triphosphate + H(+)</text>
        <dbReference type="Rhea" id="RHEA:15193"/>
        <dbReference type="ChEBI" id="CHEBI:15377"/>
        <dbReference type="ChEBI" id="CHEBI:15378"/>
        <dbReference type="ChEBI" id="CHEBI:17172"/>
        <dbReference type="ChEBI" id="CHEBI:18036"/>
        <dbReference type="ChEBI" id="CHEBI:61429"/>
    </reaction>
    <physiologicalReaction direction="left-to-right" evidence="22">
        <dbReference type="Rhea" id="RHEA:15194"/>
    </physiologicalReaction>
</comment>
<dbReference type="SMART" id="SM00471">
    <property type="entry name" value="HDc"/>
    <property type="match status" value="1"/>
</dbReference>
<dbReference type="FunFam" id="1.10.3210.10:FF:000015">
    <property type="entry name" value="Deoxynucleoside triphosphate triphosphohydrolase SAMHD1"/>
    <property type="match status" value="1"/>
</dbReference>
<evidence type="ECO:0000256" key="17">
    <source>
        <dbReference type="ARBA" id="ARBA00023204"/>
    </source>
</evidence>
<evidence type="ECO:0000256" key="16">
    <source>
        <dbReference type="ARBA" id="ARBA00023134"/>
    </source>
</evidence>
<feature type="domain" description="SAM" evidence="25">
    <location>
        <begin position="48"/>
        <end position="111"/>
    </location>
</feature>
<evidence type="ECO:0000256" key="3">
    <source>
        <dbReference type="ARBA" id="ARBA00005776"/>
    </source>
</evidence>
<keyword evidence="18" id="KW-0539">Nucleus</keyword>
<evidence type="ECO:0000256" key="18">
    <source>
        <dbReference type="ARBA" id="ARBA00023242"/>
    </source>
</evidence>
<keyword evidence="28" id="KW-1185">Reference proteome</keyword>
<dbReference type="GO" id="GO:0005694">
    <property type="term" value="C:chromosome"/>
    <property type="evidence" value="ECO:0007669"/>
    <property type="project" value="UniProtKB-SubCell"/>
</dbReference>
<dbReference type="SMART" id="SM00454">
    <property type="entry name" value="SAM"/>
    <property type="match status" value="1"/>
</dbReference>
<keyword evidence="8" id="KW-0235">DNA replication</keyword>
<evidence type="ECO:0000256" key="14">
    <source>
        <dbReference type="ARBA" id="ARBA00022859"/>
    </source>
</evidence>
<evidence type="ECO:0000256" key="23">
    <source>
        <dbReference type="ARBA" id="ARBA00049451"/>
    </source>
</evidence>
<dbReference type="InterPro" id="IPR003607">
    <property type="entry name" value="HD/PDEase_dom"/>
</dbReference>
<comment type="catalytic activity">
    <reaction evidence="19">
        <text>dCTP + H2O = 2'-deoxycytidine + triphosphate + H(+)</text>
        <dbReference type="Rhea" id="RHEA:80083"/>
        <dbReference type="ChEBI" id="CHEBI:15377"/>
        <dbReference type="ChEBI" id="CHEBI:15378"/>
        <dbReference type="ChEBI" id="CHEBI:15698"/>
        <dbReference type="ChEBI" id="CHEBI:18036"/>
        <dbReference type="ChEBI" id="CHEBI:61481"/>
    </reaction>
    <physiologicalReaction direction="left-to-right" evidence="19">
        <dbReference type="Rhea" id="RHEA:80084"/>
    </physiologicalReaction>
</comment>
<dbReference type="STRING" id="7897.ENSLACP00000010441"/>
<dbReference type="SUPFAM" id="SSF47769">
    <property type="entry name" value="SAM/Pointed domain"/>
    <property type="match status" value="1"/>
</dbReference>
<dbReference type="Proteomes" id="UP000008672">
    <property type="component" value="Unassembled WGS sequence"/>
</dbReference>
<dbReference type="GO" id="GO:0005525">
    <property type="term" value="F:GTP binding"/>
    <property type="evidence" value="ECO:0007669"/>
    <property type="project" value="UniProtKB-KW"/>
</dbReference>
<dbReference type="GO" id="GO:0006203">
    <property type="term" value="P:dGTP catabolic process"/>
    <property type="evidence" value="ECO:0007669"/>
    <property type="project" value="TreeGrafter"/>
</dbReference>
<feature type="region of interest" description="Disordered" evidence="24">
    <location>
        <begin position="1"/>
        <end position="41"/>
    </location>
</feature>
<evidence type="ECO:0000256" key="22">
    <source>
        <dbReference type="ARBA" id="ARBA00049174"/>
    </source>
</evidence>
<evidence type="ECO:0000259" key="26">
    <source>
        <dbReference type="PROSITE" id="PS51831"/>
    </source>
</evidence>
<reference evidence="28" key="1">
    <citation type="submission" date="2011-08" db="EMBL/GenBank/DDBJ databases">
        <title>The draft genome of Latimeria chalumnae.</title>
        <authorList>
            <person name="Di Palma F."/>
            <person name="Alfoldi J."/>
            <person name="Johnson J."/>
            <person name="Berlin A."/>
            <person name="Gnerre S."/>
            <person name="Jaffe D."/>
            <person name="MacCallum I."/>
            <person name="Young S."/>
            <person name="Walker B.J."/>
            <person name="Lander E."/>
            <person name="Lindblad-Toh K."/>
        </authorList>
    </citation>
    <scope>NUCLEOTIDE SEQUENCE [LARGE SCALE GENOMIC DNA]</scope>
    <source>
        <strain evidence="28">Wild caught</strain>
    </source>
</reference>
<accession>H3ALC0</accession>
<keyword evidence="16" id="KW-0342">GTP-binding</keyword>
<dbReference type="AlphaFoldDB" id="H3ALC0"/>
<evidence type="ECO:0000256" key="7">
    <source>
        <dbReference type="ARBA" id="ARBA00022588"/>
    </source>
</evidence>
<evidence type="ECO:0000313" key="28">
    <source>
        <dbReference type="Proteomes" id="UP000008672"/>
    </source>
</evidence>
<comment type="catalytic activity">
    <reaction evidence="23">
        <text>dTTP + H2O = thymidine + triphosphate + H(+)</text>
        <dbReference type="Rhea" id="RHEA:80079"/>
        <dbReference type="ChEBI" id="CHEBI:15377"/>
        <dbReference type="ChEBI" id="CHEBI:15378"/>
        <dbReference type="ChEBI" id="CHEBI:17748"/>
        <dbReference type="ChEBI" id="CHEBI:18036"/>
        <dbReference type="ChEBI" id="CHEBI:37568"/>
    </reaction>
    <physiologicalReaction direction="left-to-right" evidence="23">
        <dbReference type="Rhea" id="RHEA:80080"/>
    </physiologicalReaction>
</comment>
<keyword evidence="10" id="KW-0547">Nucleotide-binding</keyword>
<dbReference type="PANTHER" id="PTHR11373:SF4">
    <property type="entry name" value="DEOXYNUCLEOSIDE TRIPHOSPHATE TRIPHOSPHOHYDROLASE SAMHD1"/>
    <property type="match status" value="1"/>
</dbReference>
<comment type="similarity">
    <text evidence="3">Belongs to the SAMHD1 family.</text>
</comment>
<dbReference type="InterPro" id="IPR013761">
    <property type="entry name" value="SAM/pointed_sf"/>
</dbReference>
<evidence type="ECO:0000256" key="15">
    <source>
        <dbReference type="ARBA" id="ARBA00023118"/>
    </source>
</evidence>
<dbReference type="Gene3D" id="1.10.3210.10">
    <property type="entry name" value="Hypothetical protein af1432"/>
    <property type="match status" value="1"/>
</dbReference>
<evidence type="ECO:0000256" key="19">
    <source>
        <dbReference type="ARBA" id="ARBA00047701"/>
    </source>
</evidence>
<dbReference type="GeneTree" id="ENSGT00390000013867"/>
<dbReference type="GO" id="GO:0051607">
    <property type="term" value="P:defense response to virus"/>
    <property type="evidence" value="ECO:0007669"/>
    <property type="project" value="UniProtKB-KW"/>
</dbReference>
<dbReference type="GO" id="GO:0006260">
    <property type="term" value="P:DNA replication"/>
    <property type="evidence" value="ECO:0007669"/>
    <property type="project" value="UniProtKB-KW"/>
</dbReference>
<protein>
    <recommendedName>
        <fullName evidence="4">Deoxynucleoside triphosphate triphosphohydrolase SAMHD1</fullName>
    </recommendedName>
</protein>
<keyword evidence="5" id="KW-0158">Chromosome</keyword>
<keyword evidence="15" id="KW-0051">Antiviral defense</keyword>
<dbReference type="GO" id="GO:0045088">
    <property type="term" value="P:regulation of innate immune response"/>
    <property type="evidence" value="ECO:0007669"/>
    <property type="project" value="TreeGrafter"/>
</dbReference>
<dbReference type="Pfam" id="PF01966">
    <property type="entry name" value="HD"/>
    <property type="match status" value="1"/>
</dbReference>
<dbReference type="Gene3D" id="1.10.150.50">
    <property type="entry name" value="Transcription Factor, Ets-1"/>
    <property type="match status" value="1"/>
</dbReference>
<evidence type="ECO:0000256" key="13">
    <source>
        <dbReference type="ARBA" id="ARBA00022833"/>
    </source>
</evidence>
<evidence type="ECO:0000256" key="5">
    <source>
        <dbReference type="ARBA" id="ARBA00022454"/>
    </source>
</evidence>
<evidence type="ECO:0000256" key="6">
    <source>
        <dbReference type="ARBA" id="ARBA00022533"/>
    </source>
</evidence>
<evidence type="ECO:0000256" key="21">
    <source>
        <dbReference type="ARBA" id="ARBA00048183"/>
    </source>
</evidence>
<dbReference type="Ensembl" id="ENSLACT00000010520.1">
    <property type="protein sequence ID" value="ENSLACP00000010441.1"/>
    <property type="gene ID" value="ENSLACG00000009199.1"/>
</dbReference>
<dbReference type="FunFam" id="3.30.70.2760:FF:000002">
    <property type="entry name" value="SAM and HD domain-containing deoxynucleoside triphosphate triphosphohydrolase 1"/>
    <property type="match status" value="1"/>
</dbReference>
<dbReference type="InParanoid" id="H3ALC0"/>
<keyword evidence="7" id="KW-0399">Innate immunity</keyword>
<dbReference type="Gene3D" id="3.30.70.2760">
    <property type="match status" value="1"/>
</dbReference>
<keyword evidence="9" id="KW-0479">Metal-binding</keyword>
<keyword evidence="6" id="KW-0021">Allosteric enzyme</keyword>
<dbReference type="OMA" id="HEDMSER"/>
<evidence type="ECO:0000256" key="12">
    <source>
        <dbReference type="ARBA" id="ARBA00022801"/>
    </source>
</evidence>
<evidence type="ECO:0000256" key="8">
    <source>
        <dbReference type="ARBA" id="ARBA00022705"/>
    </source>
</evidence>
<dbReference type="SUPFAM" id="SSF109604">
    <property type="entry name" value="HD-domain/PDEase-like"/>
    <property type="match status" value="1"/>
</dbReference>
<name>H3ALC0_LATCH</name>
<feature type="region of interest" description="Disordered" evidence="24">
    <location>
        <begin position="608"/>
        <end position="630"/>
    </location>
</feature>
<keyword evidence="12" id="KW-0378">Hydrolase</keyword>
<evidence type="ECO:0000256" key="1">
    <source>
        <dbReference type="ARBA" id="ARBA00004123"/>
    </source>
</evidence>
<dbReference type="GO" id="GO:0006281">
    <property type="term" value="P:DNA repair"/>
    <property type="evidence" value="ECO:0007669"/>
    <property type="project" value="UniProtKB-KW"/>
</dbReference>
<dbReference type="GO" id="GO:0008832">
    <property type="term" value="F:dGTPase activity"/>
    <property type="evidence" value="ECO:0007669"/>
    <property type="project" value="TreeGrafter"/>
</dbReference>
<evidence type="ECO:0000256" key="10">
    <source>
        <dbReference type="ARBA" id="ARBA00022741"/>
    </source>
</evidence>
<keyword evidence="17" id="KW-0234">DNA repair</keyword>
<dbReference type="GO" id="GO:0046872">
    <property type="term" value="F:metal ion binding"/>
    <property type="evidence" value="ECO:0007669"/>
    <property type="project" value="UniProtKB-KW"/>
</dbReference>
<comment type="catalytic activity">
    <reaction evidence="20">
        <text>dATP + H2O = 2'-deoxyadenosine + triphosphate + H(+)</text>
        <dbReference type="Rhea" id="RHEA:67648"/>
        <dbReference type="ChEBI" id="CHEBI:15377"/>
        <dbReference type="ChEBI" id="CHEBI:15378"/>
        <dbReference type="ChEBI" id="CHEBI:17256"/>
        <dbReference type="ChEBI" id="CHEBI:18036"/>
        <dbReference type="ChEBI" id="CHEBI:61404"/>
    </reaction>
    <physiologicalReaction direction="left-to-right" evidence="20">
        <dbReference type="Rhea" id="RHEA:67649"/>
    </physiologicalReaction>
</comment>
<dbReference type="eggNOG" id="KOG2681">
    <property type="taxonomic scope" value="Eukaryota"/>
</dbReference>
<keyword evidence="13" id="KW-0862">Zinc</keyword>
<feature type="compositionally biased region" description="Basic and acidic residues" evidence="24">
    <location>
        <begin position="1"/>
        <end position="14"/>
    </location>
</feature>
<dbReference type="HOGENOM" id="CLU_026821_1_2_1"/>
<evidence type="ECO:0000256" key="4">
    <source>
        <dbReference type="ARBA" id="ARBA00020285"/>
    </source>
</evidence>
<evidence type="ECO:0000256" key="9">
    <source>
        <dbReference type="ARBA" id="ARBA00022723"/>
    </source>
</evidence>
<dbReference type="InterPro" id="IPR006674">
    <property type="entry name" value="HD_domain"/>
</dbReference>
<evidence type="ECO:0000256" key="24">
    <source>
        <dbReference type="SAM" id="MobiDB-lite"/>
    </source>
</evidence>
<organism evidence="27 28">
    <name type="scientific">Latimeria chalumnae</name>
    <name type="common">Coelacanth</name>
    <dbReference type="NCBI Taxonomy" id="7897"/>
    <lineage>
        <taxon>Eukaryota</taxon>
        <taxon>Metazoa</taxon>
        <taxon>Chordata</taxon>
        <taxon>Craniata</taxon>
        <taxon>Vertebrata</taxon>
        <taxon>Euteleostomi</taxon>
        <taxon>Coelacanthiformes</taxon>
        <taxon>Coelacanthidae</taxon>
        <taxon>Latimeria</taxon>
    </lineage>
</organism>
<evidence type="ECO:0000259" key="25">
    <source>
        <dbReference type="PROSITE" id="PS50105"/>
    </source>
</evidence>
<dbReference type="GO" id="GO:0045087">
    <property type="term" value="P:innate immune response"/>
    <property type="evidence" value="ECO:0007669"/>
    <property type="project" value="UniProtKB-KW"/>
</dbReference>
<dbReference type="PANTHER" id="PTHR11373">
    <property type="entry name" value="DEOXYNUCLEOSIDE TRIPHOSPHATE TRIPHOSPHOHYDROLASE"/>
    <property type="match status" value="1"/>
</dbReference>
<keyword evidence="14" id="KW-0391">Immunity</keyword>
<comment type="catalytic activity">
    <reaction evidence="21">
        <text>a 2'-deoxyribonucleoside 5'-triphosphate + H2O = a 2'-deoxyribonucleoside + triphosphate + H(+)</text>
        <dbReference type="Rhea" id="RHEA:46148"/>
        <dbReference type="ChEBI" id="CHEBI:15377"/>
        <dbReference type="ChEBI" id="CHEBI:15378"/>
        <dbReference type="ChEBI" id="CHEBI:18036"/>
        <dbReference type="ChEBI" id="CHEBI:18274"/>
        <dbReference type="ChEBI" id="CHEBI:61560"/>
    </reaction>
    <physiologicalReaction direction="left-to-right" evidence="21">
        <dbReference type="Rhea" id="RHEA:46149"/>
    </physiologicalReaction>
</comment>
<evidence type="ECO:0000256" key="2">
    <source>
        <dbReference type="ARBA" id="ARBA00004286"/>
    </source>
</evidence>
<dbReference type="InterPro" id="IPR050135">
    <property type="entry name" value="dGTPase-like"/>
</dbReference>
<dbReference type="PROSITE" id="PS51831">
    <property type="entry name" value="HD"/>
    <property type="match status" value="1"/>
</dbReference>
<dbReference type="EMBL" id="AFYH01144956">
    <property type="status" value="NOT_ANNOTATED_CDS"/>
    <property type="molecule type" value="Genomic_DNA"/>
</dbReference>
<dbReference type="CDD" id="cd00077">
    <property type="entry name" value="HDc"/>
    <property type="match status" value="1"/>
</dbReference>
<reference evidence="27" key="3">
    <citation type="submission" date="2025-09" db="UniProtKB">
        <authorList>
            <consortium name="Ensembl"/>
        </authorList>
    </citation>
    <scope>IDENTIFICATION</scope>
</reference>
<keyword evidence="11" id="KW-0227">DNA damage</keyword>
<feature type="domain" description="HD" evidence="26">
    <location>
        <begin position="166"/>
        <end position="325"/>
    </location>
</feature>
<dbReference type="InterPro" id="IPR001660">
    <property type="entry name" value="SAM"/>
</dbReference>